<dbReference type="Proteomes" id="UP001143463">
    <property type="component" value="Unassembled WGS sequence"/>
</dbReference>
<proteinExistence type="predicted"/>
<keyword evidence="2" id="KW-0238">DNA-binding</keyword>
<organism evidence="4 5">
    <name type="scientific">Pseudonocardia halophobica</name>
    <dbReference type="NCBI Taxonomy" id="29401"/>
    <lineage>
        <taxon>Bacteria</taxon>
        <taxon>Bacillati</taxon>
        <taxon>Actinomycetota</taxon>
        <taxon>Actinomycetes</taxon>
        <taxon>Pseudonocardiales</taxon>
        <taxon>Pseudonocardiaceae</taxon>
        <taxon>Pseudonocardia</taxon>
    </lineage>
</organism>
<sequence length="316" mass="34413">MASSTSGLHTLSVAKLKKIALPLPTLEEQRRIVVVLEGHLSRLDAAAATLAVAAQRLHRLQERLVLDAITGSSHDSERSECQLAGVGSNDGNLPDLPMGWTWSRLGDVADVVGGVTKDAKKQADPGFIEVPYLRVANVQRGRLDLSDVARIRVSPSKAEALSLRPGDVLLNEGGDRDKLARGWVWEGQIEHCIHQNHVFRARVRNPRLDPYFLSWTTNTIGGRWAERNGKQSVNLASISLSMIRRMPVIVPASGHASVAIARLRDELDSMARLREEIARAETQNKALRRAVLAAAFTGALSCRTGEVPVSDESVVA</sequence>
<evidence type="ECO:0000313" key="5">
    <source>
        <dbReference type="Proteomes" id="UP001143463"/>
    </source>
</evidence>
<evidence type="ECO:0000256" key="3">
    <source>
        <dbReference type="SAM" id="Coils"/>
    </source>
</evidence>
<accession>A0A9W6NXL1</accession>
<keyword evidence="3" id="KW-0175">Coiled coil</keyword>
<name>A0A9W6NXL1_9PSEU</name>
<feature type="coiled-coil region" evidence="3">
    <location>
        <begin position="260"/>
        <end position="290"/>
    </location>
</feature>
<dbReference type="GO" id="GO:0009307">
    <property type="term" value="P:DNA restriction-modification system"/>
    <property type="evidence" value="ECO:0007669"/>
    <property type="project" value="UniProtKB-KW"/>
</dbReference>
<dbReference type="PANTHER" id="PTHR43140:SF1">
    <property type="entry name" value="TYPE I RESTRICTION ENZYME ECOKI SPECIFICITY SUBUNIT"/>
    <property type="match status" value="1"/>
</dbReference>
<reference evidence="4" key="1">
    <citation type="journal article" date="2014" name="Int. J. Syst. Evol. Microbiol.">
        <title>Complete genome sequence of Corynebacterium casei LMG S-19264T (=DSM 44701T), isolated from a smear-ripened cheese.</title>
        <authorList>
            <consortium name="US DOE Joint Genome Institute (JGI-PGF)"/>
            <person name="Walter F."/>
            <person name="Albersmeier A."/>
            <person name="Kalinowski J."/>
            <person name="Ruckert C."/>
        </authorList>
    </citation>
    <scope>NUCLEOTIDE SEQUENCE</scope>
    <source>
        <strain evidence="4">VKM Ac-1069</strain>
    </source>
</reference>
<dbReference type="Gene3D" id="3.90.220.20">
    <property type="entry name" value="DNA methylase specificity domains"/>
    <property type="match status" value="2"/>
</dbReference>
<protein>
    <submittedName>
        <fullName evidence="4">Type I site-specific deoxyribonuclease</fullName>
    </submittedName>
</protein>
<dbReference type="InterPro" id="IPR044946">
    <property type="entry name" value="Restrct_endonuc_typeI_TRD_sf"/>
</dbReference>
<dbReference type="InterPro" id="IPR051212">
    <property type="entry name" value="Type-I_RE_S_subunit"/>
</dbReference>
<reference evidence="4" key="2">
    <citation type="submission" date="2023-01" db="EMBL/GenBank/DDBJ databases">
        <authorList>
            <person name="Sun Q."/>
            <person name="Evtushenko L."/>
        </authorList>
    </citation>
    <scope>NUCLEOTIDE SEQUENCE</scope>
    <source>
        <strain evidence="4">VKM Ac-1069</strain>
    </source>
</reference>
<evidence type="ECO:0000256" key="1">
    <source>
        <dbReference type="ARBA" id="ARBA00022747"/>
    </source>
</evidence>
<gene>
    <name evidence="4" type="ORF">GCM10017577_47290</name>
</gene>
<keyword evidence="5" id="KW-1185">Reference proteome</keyword>
<dbReference type="GO" id="GO:0003677">
    <property type="term" value="F:DNA binding"/>
    <property type="evidence" value="ECO:0007669"/>
    <property type="project" value="UniProtKB-KW"/>
</dbReference>
<dbReference type="EMBL" id="BSFQ01000023">
    <property type="protein sequence ID" value="GLL13585.1"/>
    <property type="molecule type" value="Genomic_DNA"/>
</dbReference>
<keyword evidence="1" id="KW-0680">Restriction system</keyword>
<evidence type="ECO:0000256" key="2">
    <source>
        <dbReference type="ARBA" id="ARBA00023125"/>
    </source>
</evidence>
<dbReference type="CDD" id="cd17253">
    <property type="entry name" value="RMtype1_S_Eco933I-TRD2-CR2_like"/>
    <property type="match status" value="1"/>
</dbReference>
<comment type="caution">
    <text evidence="4">The sequence shown here is derived from an EMBL/GenBank/DDBJ whole genome shotgun (WGS) entry which is preliminary data.</text>
</comment>
<dbReference type="SUPFAM" id="SSF116734">
    <property type="entry name" value="DNA methylase specificity domain"/>
    <property type="match status" value="2"/>
</dbReference>
<dbReference type="AlphaFoldDB" id="A0A9W6NXL1"/>
<dbReference type="PANTHER" id="PTHR43140">
    <property type="entry name" value="TYPE-1 RESTRICTION ENZYME ECOKI SPECIFICITY PROTEIN"/>
    <property type="match status" value="1"/>
</dbReference>
<evidence type="ECO:0000313" key="4">
    <source>
        <dbReference type="EMBL" id="GLL13585.1"/>
    </source>
</evidence>